<dbReference type="Pfam" id="PF01494">
    <property type="entry name" value="FAD_binding_3"/>
    <property type="match status" value="1"/>
</dbReference>
<evidence type="ECO:0000256" key="1">
    <source>
        <dbReference type="ARBA" id="ARBA00023002"/>
    </source>
</evidence>
<keyword evidence="5" id="KW-1185">Reference proteome</keyword>
<dbReference type="SUPFAM" id="SSF51905">
    <property type="entry name" value="FAD/NAD(P)-binding domain"/>
    <property type="match status" value="1"/>
</dbReference>
<evidence type="ECO:0000256" key="2">
    <source>
        <dbReference type="SAM" id="MobiDB-lite"/>
    </source>
</evidence>
<keyword evidence="1" id="KW-0560">Oxidoreductase</keyword>
<dbReference type="NCBIfam" id="NF004834">
    <property type="entry name" value="PRK06185.1-3"/>
    <property type="match status" value="1"/>
</dbReference>
<dbReference type="InterPro" id="IPR050631">
    <property type="entry name" value="PheA/TfdB_FAD_monoxygenase"/>
</dbReference>
<feature type="compositionally biased region" description="Basic and acidic residues" evidence="2">
    <location>
        <begin position="1"/>
        <end position="13"/>
    </location>
</feature>
<evidence type="ECO:0000313" key="5">
    <source>
        <dbReference type="Proteomes" id="UP000638648"/>
    </source>
</evidence>
<accession>A0A927RHL0</accession>
<reference evidence="4" key="1">
    <citation type="submission" date="2020-10" db="EMBL/GenBank/DDBJ databases">
        <title>Sequencing the genomes of 1000 actinobacteria strains.</title>
        <authorList>
            <person name="Klenk H.-P."/>
        </authorList>
    </citation>
    <scope>NUCLEOTIDE SEQUENCE</scope>
    <source>
        <strain evidence="4">DSM 45354</strain>
    </source>
</reference>
<dbReference type="RefSeq" id="WP_192755401.1">
    <property type="nucleotide sequence ID" value="NZ_BAABJL010000005.1"/>
</dbReference>
<dbReference type="GO" id="GO:0016491">
    <property type="term" value="F:oxidoreductase activity"/>
    <property type="evidence" value="ECO:0007669"/>
    <property type="project" value="UniProtKB-KW"/>
</dbReference>
<evidence type="ECO:0000259" key="3">
    <source>
        <dbReference type="Pfam" id="PF01494"/>
    </source>
</evidence>
<organism evidence="4 5">
    <name type="scientific">Actinopolymorpha pittospori</name>
    <dbReference type="NCBI Taxonomy" id="648752"/>
    <lineage>
        <taxon>Bacteria</taxon>
        <taxon>Bacillati</taxon>
        <taxon>Actinomycetota</taxon>
        <taxon>Actinomycetes</taxon>
        <taxon>Propionibacteriales</taxon>
        <taxon>Actinopolymorphaceae</taxon>
        <taxon>Actinopolymorpha</taxon>
    </lineage>
</organism>
<sequence length="434" mass="48090">MTDDRSTRTDRSQAHTPATRTTRTTACVVGGGPAGVMLGFLLARAGVRVTVLEKHADFLRDFRGDTVHPSTLELLTELGLRERLEKVHHQRISQVCFDRDGQQVTAVDFSHLPVRHPYVALVPQWDFLEMLAAQADTYPEFDLRRNAEAYELVREDGRVVGVRFRDPDGDHVVRAALTFATDGRHSTIRQASGLRSRTFGAPMDVVWFRLPRKDEDPLEEALTLRLRSGRGVAAIPRDTYWQLAYIIRKGGFGALRAQGIDALRRGVAETVPFLADRVDQLAGFEDTSVLEVRVDRLRRWHQPGLLLLGDAAHAMSPLGGVGINLAVQDAVAAANMLTEPLRTAQNLGTPVPERALAAVQHRRQVPTIATQTFQRFVQSVAVAPMLRADPDDHTARMPVPPLVLPLVRRPLGRLIGLGIRPEHVRTRPASAART</sequence>
<dbReference type="Proteomes" id="UP000638648">
    <property type="component" value="Unassembled WGS sequence"/>
</dbReference>
<gene>
    <name evidence="4" type="ORF">HEB94_009178</name>
</gene>
<name>A0A927RHL0_9ACTN</name>
<protein>
    <submittedName>
        <fullName evidence="4">2-polyprenyl-6-methoxyphenol hydroxylase-like FAD-dependent oxidoreductase</fullName>
    </submittedName>
</protein>
<dbReference type="GO" id="GO:0071949">
    <property type="term" value="F:FAD binding"/>
    <property type="evidence" value="ECO:0007669"/>
    <property type="project" value="InterPro"/>
</dbReference>
<proteinExistence type="predicted"/>
<feature type="region of interest" description="Disordered" evidence="2">
    <location>
        <begin position="1"/>
        <end position="23"/>
    </location>
</feature>
<dbReference type="InterPro" id="IPR036188">
    <property type="entry name" value="FAD/NAD-bd_sf"/>
</dbReference>
<dbReference type="InterPro" id="IPR002938">
    <property type="entry name" value="FAD-bd"/>
</dbReference>
<dbReference type="PRINTS" id="PR00420">
    <property type="entry name" value="RNGMNOXGNASE"/>
</dbReference>
<dbReference type="AlphaFoldDB" id="A0A927RHL0"/>
<dbReference type="PANTHER" id="PTHR43476">
    <property type="entry name" value="3-(3-HYDROXY-PHENYL)PROPIONATE/3-HYDROXYCINNAMIC ACID HYDROXYLASE"/>
    <property type="match status" value="1"/>
</dbReference>
<dbReference type="NCBIfam" id="NF004833">
    <property type="entry name" value="PRK06185.1-1"/>
    <property type="match status" value="1"/>
</dbReference>
<dbReference type="Gene3D" id="3.50.50.60">
    <property type="entry name" value="FAD/NAD(P)-binding domain"/>
    <property type="match status" value="2"/>
</dbReference>
<dbReference type="PANTHER" id="PTHR43476:SF5">
    <property type="entry name" value="FAD-DEPENDENT MONOOXYGENASE"/>
    <property type="match status" value="1"/>
</dbReference>
<feature type="domain" description="FAD-binding" evidence="3">
    <location>
        <begin position="24"/>
        <end position="346"/>
    </location>
</feature>
<comment type="caution">
    <text evidence="4">The sequence shown here is derived from an EMBL/GenBank/DDBJ whole genome shotgun (WGS) entry which is preliminary data.</text>
</comment>
<dbReference type="EMBL" id="JADBEM010000001">
    <property type="protein sequence ID" value="MBE1612330.1"/>
    <property type="molecule type" value="Genomic_DNA"/>
</dbReference>
<evidence type="ECO:0000313" key="4">
    <source>
        <dbReference type="EMBL" id="MBE1612330.1"/>
    </source>
</evidence>